<dbReference type="Proteomes" id="UP000298030">
    <property type="component" value="Unassembled WGS sequence"/>
</dbReference>
<accession>A0A4Y7SCW0</accession>
<keyword evidence="2" id="KW-1185">Reference proteome</keyword>
<dbReference type="EMBL" id="QPFP01000193">
    <property type="protein sequence ID" value="TEB19389.1"/>
    <property type="molecule type" value="Genomic_DNA"/>
</dbReference>
<organism evidence="1 2">
    <name type="scientific">Coprinellus micaceus</name>
    <name type="common">Glistening ink-cap mushroom</name>
    <name type="synonym">Coprinus micaceus</name>
    <dbReference type="NCBI Taxonomy" id="71717"/>
    <lineage>
        <taxon>Eukaryota</taxon>
        <taxon>Fungi</taxon>
        <taxon>Dikarya</taxon>
        <taxon>Basidiomycota</taxon>
        <taxon>Agaricomycotina</taxon>
        <taxon>Agaricomycetes</taxon>
        <taxon>Agaricomycetidae</taxon>
        <taxon>Agaricales</taxon>
        <taxon>Agaricineae</taxon>
        <taxon>Psathyrellaceae</taxon>
        <taxon>Coprinellus</taxon>
    </lineage>
</organism>
<evidence type="ECO:0000313" key="2">
    <source>
        <dbReference type="Proteomes" id="UP000298030"/>
    </source>
</evidence>
<evidence type="ECO:0008006" key="3">
    <source>
        <dbReference type="Google" id="ProtNLM"/>
    </source>
</evidence>
<gene>
    <name evidence="1" type="ORF">FA13DRAFT_373623</name>
</gene>
<dbReference type="AlphaFoldDB" id="A0A4Y7SCW0"/>
<dbReference type="OrthoDB" id="3541472at2759"/>
<proteinExistence type="predicted"/>
<sequence length="158" mass="17309">MLLVVFVTAKLCSVPLDRVAIARCNRDIHINPKCNLDSDIIPKMSPCSPSESSDIFQVLPVEILTLIAEVIRESDFATLLQLRLVCKAFNSLAEPLGFGSVSFLGDTKSREASIQRASSPSLPKTILTPDGANARDRSRLSFPLPCRTSCFIGRAYVR</sequence>
<reference evidence="1 2" key="1">
    <citation type="journal article" date="2019" name="Nat. Ecol. Evol.">
        <title>Megaphylogeny resolves global patterns of mushroom evolution.</title>
        <authorList>
            <person name="Varga T."/>
            <person name="Krizsan K."/>
            <person name="Foldi C."/>
            <person name="Dima B."/>
            <person name="Sanchez-Garcia M."/>
            <person name="Sanchez-Ramirez S."/>
            <person name="Szollosi G.J."/>
            <person name="Szarkandi J.G."/>
            <person name="Papp V."/>
            <person name="Albert L."/>
            <person name="Andreopoulos W."/>
            <person name="Angelini C."/>
            <person name="Antonin V."/>
            <person name="Barry K.W."/>
            <person name="Bougher N.L."/>
            <person name="Buchanan P."/>
            <person name="Buyck B."/>
            <person name="Bense V."/>
            <person name="Catcheside P."/>
            <person name="Chovatia M."/>
            <person name="Cooper J."/>
            <person name="Damon W."/>
            <person name="Desjardin D."/>
            <person name="Finy P."/>
            <person name="Geml J."/>
            <person name="Haridas S."/>
            <person name="Hughes K."/>
            <person name="Justo A."/>
            <person name="Karasinski D."/>
            <person name="Kautmanova I."/>
            <person name="Kiss B."/>
            <person name="Kocsube S."/>
            <person name="Kotiranta H."/>
            <person name="LaButti K.M."/>
            <person name="Lechner B.E."/>
            <person name="Liimatainen K."/>
            <person name="Lipzen A."/>
            <person name="Lukacs Z."/>
            <person name="Mihaltcheva S."/>
            <person name="Morgado L.N."/>
            <person name="Niskanen T."/>
            <person name="Noordeloos M.E."/>
            <person name="Ohm R.A."/>
            <person name="Ortiz-Santana B."/>
            <person name="Ovrebo C."/>
            <person name="Racz N."/>
            <person name="Riley R."/>
            <person name="Savchenko A."/>
            <person name="Shiryaev A."/>
            <person name="Soop K."/>
            <person name="Spirin V."/>
            <person name="Szebenyi C."/>
            <person name="Tomsovsky M."/>
            <person name="Tulloss R.E."/>
            <person name="Uehling J."/>
            <person name="Grigoriev I.V."/>
            <person name="Vagvolgyi C."/>
            <person name="Papp T."/>
            <person name="Martin F.M."/>
            <person name="Miettinen O."/>
            <person name="Hibbett D.S."/>
            <person name="Nagy L.G."/>
        </authorList>
    </citation>
    <scope>NUCLEOTIDE SEQUENCE [LARGE SCALE GENOMIC DNA]</scope>
    <source>
        <strain evidence="1 2">FP101781</strain>
    </source>
</reference>
<dbReference type="Gene3D" id="1.20.1280.50">
    <property type="match status" value="1"/>
</dbReference>
<dbReference type="SUPFAM" id="SSF81383">
    <property type="entry name" value="F-box domain"/>
    <property type="match status" value="1"/>
</dbReference>
<protein>
    <recommendedName>
        <fullName evidence="3">F-box domain-containing protein</fullName>
    </recommendedName>
</protein>
<comment type="caution">
    <text evidence="1">The sequence shown here is derived from an EMBL/GenBank/DDBJ whole genome shotgun (WGS) entry which is preliminary data.</text>
</comment>
<dbReference type="InterPro" id="IPR036047">
    <property type="entry name" value="F-box-like_dom_sf"/>
</dbReference>
<evidence type="ECO:0000313" key="1">
    <source>
        <dbReference type="EMBL" id="TEB19389.1"/>
    </source>
</evidence>
<name>A0A4Y7SCW0_COPMI</name>